<proteinExistence type="predicted"/>
<keyword evidence="9" id="KW-1185">Reference proteome</keyword>
<dbReference type="PROSITE" id="PS50102">
    <property type="entry name" value="RRM"/>
    <property type="match status" value="1"/>
</dbReference>
<dbReference type="InterPro" id="IPR035979">
    <property type="entry name" value="RBD_domain_sf"/>
</dbReference>
<keyword evidence="5" id="KW-0238">DNA-binding</keyword>
<accession>A0A835AK86</accession>
<dbReference type="Proteomes" id="UP000636709">
    <property type="component" value="Unassembled WGS sequence"/>
</dbReference>
<dbReference type="GO" id="GO:0003677">
    <property type="term" value="F:DNA binding"/>
    <property type="evidence" value="ECO:0007669"/>
    <property type="project" value="UniProtKB-KW"/>
</dbReference>
<dbReference type="PANTHER" id="PTHR24009">
    <property type="entry name" value="RNA-BINDING (RRM/RBD/RNP MOTIFS)"/>
    <property type="match status" value="1"/>
</dbReference>
<dbReference type="PANTHER" id="PTHR24009:SF0">
    <property type="entry name" value="ZINC FINGER CCCH DOMAIN-CONTAINING PROTEIN 18"/>
    <property type="match status" value="1"/>
</dbReference>
<dbReference type="Pfam" id="PF00076">
    <property type="entry name" value="RRM_1"/>
    <property type="match status" value="1"/>
</dbReference>
<organism evidence="8 9">
    <name type="scientific">Digitaria exilis</name>
    <dbReference type="NCBI Taxonomy" id="1010633"/>
    <lineage>
        <taxon>Eukaryota</taxon>
        <taxon>Viridiplantae</taxon>
        <taxon>Streptophyta</taxon>
        <taxon>Embryophyta</taxon>
        <taxon>Tracheophyta</taxon>
        <taxon>Spermatophyta</taxon>
        <taxon>Magnoliopsida</taxon>
        <taxon>Liliopsida</taxon>
        <taxon>Poales</taxon>
        <taxon>Poaceae</taxon>
        <taxon>PACMAD clade</taxon>
        <taxon>Panicoideae</taxon>
        <taxon>Panicodae</taxon>
        <taxon>Paniceae</taxon>
        <taxon>Anthephorinae</taxon>
        <taxon>Digitaria</taxon>
    </lineage>
</organism>
<dbReference type="InterPro" id="IPR012677">
    <property type="entry name" value="Nucleotide-bd_a/b_plait_sf"/>
</dbReference>
<evidence type="ECO:0000259" key="7">
    <source>
        <dbReference type="PROSITE" id="PS50102"/>
    </source>
</evidence>
<evidence type="ECO:0000256" key="5">
    <source>
        <dbReference type="ARBA" id="ARBA00023125"/>
    </source>
</evidence>
<name>A0A835AK86_9POAL</name>
<reference evidence="8" key="1">
    <citation type="submission" date="2020-07" db="EMBL/GenBank/DDBJ databases">
        <title>Genome sequence and genetic diversity analysis of an under-domesticated orphan crop, white fonio (Digitaria exilis).</title>
        <authorList>
            <person name="Bennetzen J.L."/>
            <person name="Chen S."/>
            <person name="Ma X."/>
            <person name="Wang X."/>
            <person name="Yssel A.E.J."/>
            <person name="Chaluvadi S.R."/>
            <person name="Johnson M."/>
            <person name="Gangashetty P."/>
            <person name="Hamidou F."/>
            <person name="Sanogo M.D."/>
            <person name="Zwaenepoel A."/>
            <person name="Wallace J."/>
            <person name="Van De Peer Y."/>
            <person name="Van Deynze A."/>
        </authorList>
    </citation>
    <scope>NUCLEOTIDE SEQUENCE</scope>
    <source>
        <tissue evidence="8">Leaves</tissue>
    </source>
</reference>
<evidence type="ECO:0000256" key="3">
    <source>
        <dbReference type="ARBA" id="ARBA00022833"/>
    </source>
</evidence>
<dbReference type="EMBL" id="JACEFO010002351">
    <property type="protein sequence ID" value="KAF8664265.1"/>
    <property type="molecule type" value="Genomic_DNA"/>
</dbReference>
<evidence type="ECO:0000256" key="6">
    <source>
        <dbReference type="PROSITE-ProRule" id="PRU00176"/>
    </source>
</evidence>
<dbReference type="GO" id="GO:0008270">
    <property type="term" value="F:zinc ion binding"/>
    <property type="evidence" value="ECO:0007669"/>
    <property type="project" value="UniProtKB-KW"/>
</dbReference>
<gene>
    <name evidence="8" type="ORF">HU200_054810</name>
</gene>
<keyword evidence="2" id="KW-0863">Zinc-finger</keyword>
<protein>
    <recommendedName>
        <fullName evidence="7">RRM domain-containing protein</fullName>
    </recommendedName>
</protein>
<sequence>MDVVAIHRCPTRDQPICDAVAIHRMPPTGGVGRMIASIYAVLGLSPACSLAPSPGDSTVPGAWKQEVSIDECVSSLRKRIRQLHPCNADGIVSYMISRKPPEEIRQYPNASDDQIQRLNIEATSSSLPSMQQFPLSASEGMYTPFIHWQREFYPSGSYHGIQPPLHPINQVGSSHGIQAQNPSTGLVGAFQSPFPRFIGMGERFQSYNIPGDGLPTNYGDVSQSVTGYPLSSSKEQIEPCFFFSMGSCKKESQQCDSSLTCLLTMLCTTRVIERHGQCYIVPVEEAPKYLDDDYNLVMTAGGSGANQIYITFGPKSTFTKEDVWNYFSQYGPVNDVQIPLRKKRVFGYVSFLYNGTVKEILSKTMKPHFICGTLADISYFCHFVDLAVTSEPCKLFCSDDDLGLPINLDDIF</sequence>
<dbReference type="Gene3D" id="3.30.70.330">
    <property type="match status" value="1"/>
</dbReference>
<dbReference type="AlphaFoldDB" id="A0A835AK86"/>
<keyword evidence="3" id="KW-0862">Zinc</keyword>
<comment type="caution">
    <text evidence="8">The sequence shown here is derived from an EMBL/GenBank/DDBJ whole genome shotgun (WGS) entry which is preliminary data.</text>
</comment>
<keyword evidence="4 6" id="KW-0694">RNA-binding</keyword>
<dbReference type="SUPFAM" id="SSF54928">
    <property type="entry name" value="RNA-binding domain, RBD"/>
    <property type="match status" value="1"/>
</dbReference>
<dbReference type="OrthoDB" id="653160at2759"/>
<evidence type="ECO:0000256" key="1">
    <source>
        <dbReference type="ARBA" id="ARBA00022723"/>
    </source>
</evidence>
<dbReference type="InterPro" id="IPR000504">
    <property type="entry name" value="RRM_dom"/>
</dbReference>
<evidence type="ECO:0000313" key="9">
    <source>
        <dbReference type="Proteomes" id="UP000636709"/>
    </source>
</evidence>
<keyword evidence="1" id="KW-0479">Metal-binding</keyword>
<evidence type="ECO:0000256" key="4">
    <source>
        <dbReference type="ARBA" id="ARBA00022884"/>
    </source>
</evidence>
<evidence type="ECO:0000313" key="8">
    <source>
        <dbReference type="EMBL" id="KAF8664265.1"/>
    </source>
</evidence>
<feature type="domain" description="RRM" evidence="7">
    <location>
        <begin position="306"/>
        <end position="382"/>
    </location>
</feature>
<evidence type="ECO:0000256" key="2">
    <source>
        <dbReference type="ARBA" id="ARBA00022771"/>
    </source>
</evidence>
<dbReference type="GO" id="GO:0003723">
    <property type="term" value="F:RNA binding"/>
    <property type="evidence" value="ECO:0007669"/>
    <property type="project" value="UniProtKB-UniRule"/>
</dbReference>